<dbReference type="PANTHER" id="PTHR12891">
    <property type="entry name" value="DNA REPAIR/TRANSCRIPTION PROTEIN MET18/MMS19"/>
    <property type="match status" value="1"/>
</dbReference>
<dbReference type="OrthoDB" id="342900at2759"/>
<keyword evidence="5" id="KW-0206">Cytoskeleton</keyword>
<evidence type="ECO:0000313" key="8">
    <source>
        <dbReference type="EMBL" id="OWF55073.1"/>
    </source>
</evidence>
<dbReference type="InterPro" id="IPR016024">
    <property type="entry name" value="ARM-type_fold"/>
</dbReference>
<dbReference type="InterPro" id="IPR039920">
    <property type="entry name" value="MMS19"/>
</dbReference>
<protein>
    <recommendedName>
        <fullName evidence="5">MMS19 nucleotide excision repair protein</fullName>
    </recommendedName>
</protein>
<accession>A0A210R1X6</accession>
<dbReference type="SUPFAM" id="SSF48371">
    <property type="entry name" value="ARM repeat"/>
    <property type="match status" value="2"/>
</dbReference>
<dbReference type="InterPro" id="IPR024687">
    <property type="entry name" value="MMS19_C"/>
</dbReference>
<dbReference type="Gene3D" id="1.25.10.10">
    <property type="entry name" value="Leucine-rich Repeat Variant"/>
    <property type="match status" value="2"/>
</dbReference>
<keyword evidence="3" id="KW-0677">Repeat</keyword>
<keyword evidence="5" id="KW-0963">Cytoplasm</keyword>
<evidence type="ECO:0000256" key="1">
    <source>
        <dbReference type="ARBA" id="ARBA00004123"/>
    </source>
</evidence>
<dbReference type="GO" id="GO:0097361">
    <property type="term" value="C:cytosolic [4Fe-4S] assembly targeting complex"/>
    <property type="evidence" value="ECO:0007669"/>
    <property type="project" value="UniProtKB-UniRule"/>
</dbReference>
<keyword evidence="5" id="KW-0227">DNA damage</keyword>
<dbReference type="GO" id="GO:0006281">
    <property type="term" value="P:DNA repair"/>
    <property type="evidence" value="ECO:0007669"/>
    <property type="project" value="UniProtKB-UniRule"/>
</dbReference>
<evidence type="ECO:0000256" key="2">
    <source>
        <dbReference type="ARBA" id="ARBA00009340"/>
    </source>
</evidence>
<comment type="subunit">
    <text evidence="5">Component of the CIA complex.</text>
</comment>
<sequence length="1012" mass="112062">MAAPMWKSALDDYVKTEIDSMAPDVVKLLTDNTISLLELIEGLGKYLISEETSERGRVVKLLAEILHLIPTDKLNATENELLVAYLCDRLKDHHSIQPPSLHGLLALCHSKNLPEGCPEKICRSIFSEVQTQTLSQGDRRIAYNIFSVLLTTSLPELQKIGSDFVLGYIQAMDAEKDPRNLVIAFHCATTIIRNFQLGVFVEEMFEVVSCYFPVDFTPPPGDPNGVTKEDLILGLRGCLAASGQFGQYCCPLLLEKLSSDVTSAKVDSLRTLEAAAKVYGSKCLLEYRTSLFGCIKREVFGSGDEELEAAALLALTAMTTTFSQETIITDSQTCAEEFVSEIWNECSRYLGDDDLRLMVPTCRLLCAVAAGSEVTCCKVLSLVVTRLVQIFYSHPQASDRKAVMESIHSFLRVTRQIRSEKVKKSISEFQNSVYAVVMSAISESNVQLRVAAVQCLDTFLQLPLTLAVTDPPVMAKVLVDRAFTDEDKDVRFSCCSVLSTMAKTDAATLKSVVLPCLLEKLRTKPMDVDGSDPEQHHMVFTALAAISVTTEILSLVVKELVSYLSCLAQMSTGEPDVQSVASCLSVITTSAVSRPDMLTVLYSHTLPELFSLLVSMATDSSHHNSCVHNEDVLQHLTTCVRQIVVHLNEKRLTELCRCLTQLYLHNETAYLSCTPSTPFYPLQTSSPWQQTELITLASPVICSCPVEVLESSLSDYSQQLWSLSLQSDHKLTRRTAAKCLAGLINRWPTGESLLNFLQSSIDTINSVLGSDTVEGRKRAALNQLIWFTKALAMRGHSKAKDFISMLTNLLDDQSIGELAATGFEIILGDFPDVLSKPLGANIRIMYKQRIFVENVGRLKEGFASSPPATKKNYLICLSHMLKILPKQVLLSELPPLFPLMVHSLLCDDLDLQLSTMTILCDLTHDAPDVISKHVDTLVPQLLQLCTHPSSMKIRIKALRCISALCVLPVHLLLPYKTRVVRSLEPVLDDRKRLVRREAVTARSEWCLIGDPS</sequence>
<feature type="domain" description="MMS19 C-terminal" evidence="6">
    <location>
        <begin position="540"/>
        <end position="964"/>
    </location>
</feature>
<reference evidence="8 9" key="1">
    <citation type="journal article" date="2017" name="Nat. Ecol. Evol.">
        <title>Scallop genome provides insights into evolution of bilaterian karyotype and development.</title>
        <authorList>
            <person name="Wang S."/>
            <person name="Zhang J."/>
            <person name="Jiao W."/>
            <person name="Li J."/>
            <person name="Xun X."/>
            <person name="Sun Y."/>
            <person name="Guo X."/>
            <person name="Huan P."/>
            <person name="Dong B."/>
            <person name="Zhang L."/>
            <person name="Hu X."/>
            <person name="Sun X."/>
            <person name="Wang J."/>
            <person name="Zhao C."/>
            <person name="Wang Y."/>
            <person name="Wang D."/>
            <person name="Huang X."/>
            <person name="Wang R."/>
            <person name="Lv J."/>
            <person name="Li Y."/>
            <person name="Zhang Z."/>
            <person name="Liu B."/>
            <person name="Lu W."/>
            <person name="Hui Y."/>
            <person name="Liang J."/>
            <person name="Zhou Z."/>
            <person name="Hou R."/>
            <person name="Li X."/>
            <person name="Liu Y."/>
            <person name="Li H."/>
            <person name="Ning X."/>
            <person name="Lin Y."/>
            <person name="Zhao L."/>
            <person name="Xing Q."/>
            <person name="Dou J."/>
            <person name="Li Y."/>
            <person name="Mao J."/>
            <person name="Guo H."/>
            <person name="Dou H."/>
            <person name="Li T."/>
            <person name="Mu C."/>
            <person name="Jiang W."/>
            <person name="Fu Q."/>
            <person name="Fu X."/>
            <person name="Miao Y."/>
            <person name="Liu J."/>
            <person name="Yu Q."/>
            <person name="Li R."/>
            <person name="Liao H."/>
            <person name="Li X."/>
            <person name="Kong Y."/>
            <person name="Jiang Z."/>
            <person name="Chourrout D."/>
            <person name="Li R."/>
            <person name="Bao Z."/>
        </authorList>
    </citation>
    <scope>NUCLEOTIDE SEQUENCE [LARGE SCALE GENOMIC DNA]</scope>
    <source>
        <strain evidence="8 9">PY_sf001</strain>
    </source>
</reference>
<dbReference type="Pfam" id="PF14500">
    <property type="entry name" value="MMS19_N"/>
    <property type="match status" value="1"/>
</dbReference>
<comment type="caution">
    <text evidence="8">The sequence shown here is derived from an EMBL/GenBank/DDBJ whole genome shotgun (WGS) entry which is preliminary data.</text>
</comment>
<keyword evidence="4 5" id="KW-0539">Nucleus</keyword>
<dbReference type="GO" id="GO:0051604">
    <property type="term" value="P:protein maturation"/>
    <property type="evidence" value="ECO:0007669"/>
    <property type="project" value="UniProtKB-UniRule"/>
</dbReference>
<comment type="subcellular location">
    <subcellularLocation>
        <location evidence="5">Cytoplasm</location>
        <location evidence="5">Cytoskeleton</location>
        <location evidence="5">Spindle</location>
    </subcellularLocation>
    <subcellularLocation>
        <location evidence="1 5">Nucleus</location>
    </subcellularLocation>
</comment>
<feature type="domain" description="MMS19 N-terminal" evidence="7">
    <location>
        <begin position="40"/>
        <end position="300"/>
    </location>
</feature>
<dbReference type="GO" id="GO:0016226">
    <property type="term" value="P:iron-sulfur cluster assembly"/>
    <property type="evidence" value="ECO:0007669"/>
    <property type="project" value="UniProtKB-UniRule"/>
</dbReference>
<proteinExistence type="inferred from homology"/>
<name>A0A210R1X6_MIZYE</name>
<dbReference type="InterPro" id="IPR029240">
    <property type="entry name" value="MMS19_N"/>
</dbReference>
<keyword evidence="9" id="KW-1185">Reference proteome</keyword>
<dbReference type="GO" id="GO:0005819">
    <property type="term" value="C:spindle"/>
    <property type="evidence" value="ECO:0007669"/>
    <property type="project" value="UniProtKB-SubCell"/>
</dbReference>
<evidence type="ECO:0000259" key="6">
    <source>
        <dbReference type="Pfam" id="PF12460"/>
    </source>
</evidence>
<dbReference type="Proteomes" id="UP000242188">
    <property type="component" value="Unassembled WGS sequence"/>
</dbReference>
<dbReference type="PANTHER" id="PTHR12891:SF0">
    <property type="entry name" value="MMS19 NUCLEOTIDE EXCISION REPAIR PROTEIN HOMOLOG"/>
    <property type="match status" value="1"/>
</dbReference>
<evidence type="ECO:0000259" key="7">
    <source>
        <dbReference type="Pfam" id="PF14500"/>
    </source>
</evidence>
<dbReference type="Pfam" id="PF12460">
    <property type="entry name" value="MMS19_C"/>
    <property type="match status" value="1"/>
</dbReference>
<comment type="similarity">
    <text evidence="2 5">Belongs to the MET18/MMS19 family.</text>
</comment>
<evidence type="ECO:0000256" key="3">
    <source>
        <dbReference type="ARBA" id="ARBA00022737"/>
    </source>
</evidence>
<dbReference type="EMBL" id="NEDP02000770">
    <property type="protein sequence ID" value="OWF55073.1"/>
    <property type="molecule type" value="Genomic_DNA"/>
</dbReference>
<dbReference type="AlphaFoldDB" id="A0A210R1X6"/>
<comment type="function">
    <text evidence="5">Key component of the cytosolic iron-sulfur protein assembly (CIA) complex, a multiprotein complex that mediates the incorporation of iron-sulfur cluster into apoproteins specifically involved in DNA metabolism and genomic integrity. In the CIA complex, MMS19 acts as an adapter between early-acting CIA components and a subset of cellular target iron-sulfur proteins.</text>
</comment>
<keyword evidence="5" id="KW-0234">DNA repair</keyword>
<evidence type="ECO:0000313" key="9">
    <source>
        <dbReference type="Proteomes" id="UP000242188"/>
    </source>
</evidence>
<gene>
    <name evidence="8" type="ORF">KP79_PYT17056</name>
</gene>
<organism evidence="8 9">
    <name type="scientific">Mizuhopecten yessoensis</name>
    <name type="common">Japanese scallop</name>
    <name type="synonym">Patinopecten yessoensis</name>
    <dbReference type="NCBI Taxonomy" id="6573"/>
    <lineage>
        <taxon>Eukaryota</taxon>
        <taxon>Metazoa</taxon>
        <taxon>Spiralia</taxon>
        <taxon>Lophotrochozoa</taxon>
        <taxon>Mollusca</taxon>
        <taxon>Bivalvia</taxon>
        <taxon>Autobranchia</taxon>
        <taxon>Pteriomorphia</taxon>
        <taxon>Pectinida</taxon>
        <taxon>Pectinoidea</taxon>
        <taxon>Pectinidae</taxon>
        <taxon>Mizuhopecten</taxon>
    </lineage>
</organism>
<dbReference type="GO" id="GO:0005634">
    <property type="term" value="C:nucleus"/>
    <property type="evidence" value="ECO:0007669"/>
    <property type="project" value="UniProtKB-SubCell"/>
</dbReference>
<evidence type="ECO:0000256" key="4">
    <source>
        <dbReference type="ARBA" id="ARBA00023242"/>
    </source>
</evidence>
<dbReference type="STRING" id="6573.A0A210R1X6"/>
<evidence type="ECO:0000256" key="5">
    <source>
        <dbReference type="RuleBase" id="RU367072"/>
    </source>
</evidence>
<dbReference type="InterPro" id="IPR011989">
    <property type="entry name" value="ARM-like"/>
</dbReference>